<reference evidence="3" key="1">
    <citation type="submission" date="2015-04" db="UniProtKB">
        <authorList>
            <consortium name="EnsemblPlants"/>
        </authorList>
    </citation>
    <scope>IDENTIFICATION</scope>
</reference>
<dbReference type="Pfam" id="PF22932">
    <property type="entry name" value="Ubiq_DUF_assoc"/>
    <property type="match status" value="1"/>
</dbReference>
<feature type="transmembrane region" description="Helical" evidence="1">
    <location>
        <begin position="484"/>
        <end position="504"/>
    </location>
</feature>
<evidence type="ECO:0000259" key="2">
    <source>
        <dbReference type="Pfam" id="PF22932"/>
    </source>
</evidence>
<feature type="domain" description="DUF569" evidence="2">
    <location>
        <begin position="212"/>
        <end position="283"/>
    </location>
</feature>
<dbReference type="Proteomes" id="UP000026962">
    <property type="component" value="Chromosome 7"/>
</dbReference>
<name>A0A0E0LHM7_ORYPU</name>
<dbReference type="PANTHER" id="PTHR31205:SF39">
    <property type="entry name" value="OS08G0164400 PROTEIN"/>
    <property type="match status" value="1"/>
</dbReference>
<feature type="transmembrane region" description="Helical" evidence="1">
    <location>
        <begin position="420"/>
        <end position="441"/>
    </location>
</feature>
<evidence type="ECO:0000256" key="1">
    <source>
        <dbReference type="SAM" id="Phobius"/>
    </source>
</evidence>
<dbReference type="Gramene" id="OPUNC07G04450.1">
    <property type="protein sequence ID" value="OPUNC07G04450.1"/>
    <property type="gene ID" value="OPUNC07G04450"/>
</dbReference>
<dbReference type="AlphaFoldDB" id="A0A0E0LHM7"/>
<protein>
    <recommendedName>
        <fullName evidence="2">DUF569 domain-containing protein</fullName>
    </recommendedName>
</protein>
<dbReference type="eggNOG" id="ENOG502R86B">
    <property type="taxonomic scope" value="Eukaryota"/>
</dbReference>
<keyword evidence="1" id="KW-0812">Transmembrane</keyword>
<accession>A0A0E0LHM7</accession>
<dbReference type="PANTHER" id="PTHR31205">
    <property type="entry name" value="ACTIN CROSS-LINKING PROTEIN (DUF569)"/>
    <property type="match status" value="1"/>
</dbReference>
<dbReference type="InterPro" id="IPR008999">
    <property type="entry name" value="Actin-crosslinking"/>
</dbReference>
<reference evidence="3" key="2">
    <citation type="submission" date="2018-05" db="EMBL/GenBank/DDBJ databases">
        <title>OpunRS2 (Oryza punctata Reference Sequence Version 2).</title>
        <authorList>
            <person name="Zhang J."/>
            <person name="Kudrna D."/>
            <person name="Lee S."/>
            <person name="Talag J."/>
            <person name="Welchert J."/>
            <person name="Wing R.A."/>
        </authorList>
    </citation>
    <scope>NUCLEOTIDE SEQUENCE [LARGE SCALE GENOMIC DNA]</scope>
</reference>
<organism evidence="3">
    <name type="scientific">Oryza punctata</name>
    <name type="common">Red rice</name>
    <dbReference type="NCBI Taxonomy" id="4537"/>
    <lineage>
        <taxon>Eukaryota</taxon>
        <taxon>Viridiplantae</taxon>
        <taxon>Streptophyta</taxon>
        <taxon>Embryophyta</taxon>
        <taxon>Tracheophyta</taxon>
        <taxon>Spermatophyta</taxon>
        <taxon>Magnoliopsida</taxon>
        <taxon>Liliopsida</taxon>
        <taxon>Poales</taxon>
        <taxon>Poaceae</taxon>
        <taxon>BOP clade</taxon>
        <taxon>Oryzoideae</taxon>
        <taxon>Oryzeae</taxon>
        <taxon>Oryzinae</taxon>
        <taxon>Oryza</taxon>
    </lineage>
</organism>
<dbReference type="STRING" id="4537.A0A0E0LHM7"/>
<dbReference type="InterPro" id="IPR054726">
    <property type="entry name" value="Ubiq_DUF569-assoc"/>
</dbReference>
<proteinExistence type="predicted"/>
<sequence length="576" mass="64375">MEVFQGVEFAVLRVWHSASYLYADEDGRSVDHGSLRGGSGAGSVHNAVWAVEELVAGAPPTRYVLLRGAYGRYLGAGPPDARDLERCACCSLEAVQRDRDEHEVDAIMWRAIGCSGPDDARGVILMHDWSGRYLRGNNSFLARRRGVSVDGNVDDETTLRWEVVPVPRPELPIAAVSSSSFPLTFSSCDSSICSATVLHFVQSDSPCSPLLQREIQFVTSDEAGKFVFSSFRFTGRSVQLLRAEFVRRVNCQFTMCVRAGRHGRLTPLLINLPHSRETLHIVLVRPNITADEHQLLSSILNAEDEAAMVAAVELQHQEEKLREREEALRVRKEAVLRHREERLRGREEAVKVREEMELQHWEDRMKKREDTITLRELRVKDMEIANLQHRETNDQRNKLSTPLLNRAANKEDTIWDKRQTIYMISLGVSVGLLVTVLPFIPRPYIQIFLAAFVILWGLGSAGFPMGLFGTTCCEKGFSRHSARIIFMAFSLMVIFVVYALAISVSTSPSSPVAPPSPADYGYSTLSAGWTYTYIGVGALGCVYGGDGDPDVSSSIKEHLISEELLERLLKSQAERH</sequence>
<feature type="transmembrane region" description="Helical" evidence="1">
    <location>
        <begin position="447"/>
        <end position="472"/>
    </location>
</feature>
<dbReference type="EnsemblPlants" id="OPUNC07G04450.1">
    <property type="protein sequence ID" value="OPUNC07G04450.1"/>
    <property type="gene ID" value="OPUNC07G04450"/>
</dbReference>
<keyword evidence="1" id="KW-1133">Transmembrane helix</keyword>
<evidence type="ECO:0000313" key="3">
    <source>
        <dbReference type="EnsemblPlants" id="OPUNC07G04450.1"/>
    </source>
</evidence>
<dbReference type="SUPFAM" id="SSF50405">
    <property type="entry name" value="Actin-crosslinking proteins"/>
    <property type="match status" value="1"/>
</dbReference>
<keyword evidence="4" id="KW-1185">Reference proteome</keyword>
<keyword evidence="1" id="KW-0472">Membrane</keyword>
<evidence type="ECO:0000313" key="4">
    <source>
        <dbReference type="Proteomes" id="UP000026962"/>
    </source>
</evidence>
<dbReference type="HOGENOM" id="CLU_500977_0_0_1"/>